<dbReference type="InterPro" id="IPR010982">
    <property type="entry name" value="Lambda_DNA-bd_dom_sf"/>
</dbReference>
<dbReference type="RefSeq" id="WP_095540671.1">
    <property type="nucleotide sequence ID" value="NZ_NSJB01000014.1"/>
</dbReference>
<sequence length="188" mass="20538">MNFFDEATLRLKQQVEMTQDKQVAQMLGLSPRAWAGRKQTGSFPEKELRALAQQRPELGIDVEYVLTGLHAPVQRPDAYEQPVHERLKIDLLRLGLSAGQAAQAVGVPESEMRNALLGVSAVPAAWLAALAPLKLDVVYVLLGKGQQQVSYALNPTEERLLRGWRACSADVQAVVMAAIAAGETQARQ</sequence>
<name>A0A2A2AAU9_9BURK</name>
<accession>A0A2A2AAU9</accession>
<proteinExistence type="predicted"/>
<dbReference type="EMBL" id="NSJB01000014">
    <property type="protein sequence ID" value="PAT34946.1"/>
    <property type="molecule type" value="Genomic_DNA"/>
</dbReference>
<dbReference type="Gene3D" id="1.10.260.40">
    <property type="entry name" value="lambda repressor-like DNA-binding domains"/>
    <property type="match status" value="1"/>
</dbReference>
<organism evidence="1 2">
    <name type="scientific">Vandammella animalimorsus</name>
    <dbReference type="NCBI Taxonomy" id="2029117"/>
    <lineage>
        <taxon>Bacteria</taxon>
        <taxon>Pseudomonadati</taxon>
        <taxon>Pseudomonadota</taxon>
        <taxon>Betaproteobacteria</taxon>
        <taxon>Burkholderiales</taxon>
        <taxon>Comamonadaceae</taxon>
        <taxon>Vandammella</taxon>
    </lineage>
</organism>
<comment type="caution">
    <text evidence="1">The sequence shown here is derived from an EMBL/GenBank/DDBJ whole genome shotgun (WGS) entry which is preliminary data.</text>
</comment>
<reference evidence="1 2" key="1">
    <citation type="submission" date="2017-08" db="EMBL/GenBank/DDBJ databases">
        <title>WGS of Clinical strains of the CDC Group NO-1 linked to zoonotic infections in humans.</title>
        <authorList>
            <person name="Bernier A.-M."/>
            <person name="Bernard K."/>
        </authorList>
    </citation>
    <scope>NUCLEOTIDE SEQUENCE [LARGE SCALE GENOMIC DNA]</scope>
    <source>
        <strain evidence="1 2">NML00-0135</strain>
    </source>
</reference>
<dbReference type="AlphaFoldDB" id="A0A2A2AAU9"/>
<evidence type="ECO:0000313" key="2">
    <source>
        <dbReference type="Proteomes" id="UP000218054"/>
    </source>
</evidence>
<dbReference type="Proteomes" id="UP000218054">
    <property type="component" value="Unassembled WGS sequence"/>
</dbReference>
<dbReference type="GO" id="GO:0003677">
    <property type="term" value="F:DNA binding"/>
    <property type="evidence" value="ECO:0007669"/>
    <property type="project" value="InterPro"/>
</dbReference>
<evidence type="ECO:0000313" key="1">
    <source>
        <dbReference type="EMBL" id="PAT34946.1"/>
    </source>
</evidence>
<keyword evidence="2" id="KW-1185">Reference proteome</keyword>
<gene>
    <name evidence="1" type="ORF">CK625_12565</name>
</gene>
<evidence type="ECO:0008006" key="3">
    <source>
        <dbReference type="Google" id="ProtNLM"/>
    </source>
</evidence>
<protein>
    <recommendedName>
        <fullName evidence="3">Transcriptional regulator</fullName>
    </recommendedName>
</protein>